<dbReference type="AlphaFoldDB" id="A0A3P3FHI1"/>
<sequence>MRSQVYNVDGYVRGHVLAYVTISDHSQARLLQSLLEQAMRERAGRPEEPTLARWYRDIEETRRQAKDEGWAGWERPW</sequence>
<name>A0A3P3FHI1_9HYPH</name>
<dbReference type="EMBL" id="RQXT01000025">
    <property type="protein sequence ID" value="RRH98061.1"/>
    <property type="molecule type" value="Genomic_DNA"/>
</dbReference>
<reference evidence="1 2" key="1">
    <citation type="submission" date="2018-11" db="EMBL/GenBank/DDBJ databases">
        <title>the genome of Mesorhizobium tamadayense DSM 28320.</title>
        <authorList>
            <person name="Gao J."/>
        </authorList>
    </citation>
    <scope>NUCLEOTIDE SEQUENCE [LARGE SCALE GENOMIC DNA]</scope>
    <source>
        <strain evidence="1 2">DSM 28320</strain>
    </source>
</reference>
<evidence type="ECO:0000313" key="1">
    <source>
        <dbReference type="EMBL" id="RRH98061.1"/>
    </source>
</evidence>
<accession>A0A3P3FHI1</accession>
<keyword evidence="2" id="KW-1185">Reference proteome</keyword>
<protein>
    <submittedName>
        <fullName evidence="1">Uncharacterized protein</fullName>
    </submittedName>
</protein>
<evidence type="ECO:0000313" key="2">
    <source>
        <dbReference type="Proteomes" id="UP000273786"/>
    </source>
</evidence>
<dbReference type="Proteomes" id="UP000273786">
    <property type="component" value="Unassembled WGS sequence"/>
</dbReference>
<proteinExistence type="predicted"/>
<organism evidence="1 2">
    <name type="scientific">Mesorhizobium tamadayense</name>
    <dbReference type="NCBI Taxonomy" id="425306"/>
    <lineage>
        <taxon>Bacteria</taxon>
        <taxon>Pseudomonadati</taxon>
        <taxon>Pseudomonadota</taxon>
        <taxon>Alphaproteobacteria</taxon>
        <taxon>Hyphomicrobiales</taxon>
        <taxon>Phyllobacteriaceae</taxon>
        <taxon>Mesorhizobium</taxon>
    </lineage>
</organism>
<dbReference type="RefSeq" id="WP_125001673.1">
    <property type="nucleotide sequence ID" value="NZ_RQXT01000025.1"/>
</dbReference>
<comment type="caution">
    <text evidence="1">The sequence shown here is derived from an EMBL/GenBank/DDBJ whole genome shotgun (WGS) entry which is preliminary data.</text>
</comment>
<dbReference type="OrthoDB" id="8456650at2"/>
<gene>
    <name evidence="1" type="ORF">EH240_19890</name>
</gene>